<dbReference type="EMBL" id="MT142527">
    <property type="protein sequence ID" value="QJA84335.1"/>
    <property type="molecule type" value="Genomic_DNA"/>
</dbReference>
<reference evidence="2" key="1">
    <citation type="submission" date="2020-03" db="EMBL/GenBank/DDBJ databases">
        <title>The deep terrestrial virosphere.</title>
        <authorList>
            <person name="Holmfeldt K."/>
            <person name="Nilsson E."/>
            <person name="Simone D."/>
            <person name="Lopez-Fernandez M."/>
            <person name="Wu X."/>
            <person name="de Brujin I."/>
            <person name="Lundin D."/>
            <person name="Andersson A."/>
            <person name="Bertilsson S."/>
            <person name="Dopson M."/>
        </authorList>
    </citation>
    <scope>NUCLEOTIDE SEQUENCE</scope>
    <source>
        <strain evidence="1">MM415A00210</strain>
        <strain evidence="2">MM415B02390</strain>
    </source>
</reference>
<evidence type="ECO:0000313" key="2">
    <source>
        <dbReference type="EMBL" id="QJA90351.1"/>
    </source>
</evidence>
<proteinExistence type="predicted"/>
<organism evidence="2">
    <name type="scientific">viral metagenome</name>
    <dbReference type="NCBI Taxonomy" id="1070528"/>
    <lineage>
        <taxon>unclassified sequences</taxon>
        <taxon>metagenomes</taxon>
        <taxon>organismal metagenomes</taxon>
    </lineage>
</organism>
<gene>
    <name evidence="1" type="ORF">MM415A00210_0060</name>
    <name evidence="2" type="ORF">MM415B02390_0006</name>
</gene>
<dbReference type="EMBL" id="MT142907">
    <property type="protein sequence ID" value="QJA90351.1"/>
    <property type="molecule type" value="Genomic_DNA"/>
</dbReference>
<name>A0A6M3LAN9_9ZZZZ</name>
<accession>A0A6M3LAN9</accession>
<dbReference type="AlphaFoldDB" id="A0A6M3LAN9"/>
<sequence length="51" mass="5978">MVIKIEKEEAMKILIEHLKGIFPNALITALEKYGDFEFEVLKEEKEKAIQE</sequence>
<evidence type="ECO:0000313" key="1">
    <source>
        <dbReference type="EMBL" id="QJA84335.1"/>
    </source>
</evidence>
<protein>
    <submittedName>
        <fullName evidence="2">Uncharacterized protein</fullName>
    </submittedName>
</protein>